<dbReference type="AlphaFoldDB" id="D1A7M4"/>
<gene>
    <name evidence="2" type="ordered locus">Tcur_1027</name>
</gene>
<feature type="coiled-coil region" evidence="1">
    <location>
        <begin position="3"/>
        <end position="71"/>
    </location>
</feature>
<organism evidence="2 3">
    <name type="scientific">Thermomonospora curvata (strain ATCC 19995 / DSM 43183 / JCM 3096 / KCTC 9072 / NBRC 15933 / NCIMB 10081 / Henssen B9)</name>
    <dbReference type="NCBI Taxonomy" id="471852"/>
    <lineage>
        <taxon>Bacteria</taxon>
        <taxon>Bacillati</taxon>
        <taxon>Actinomycetota</taxon>
        <taxon>Actinomycetes</taxon>
        <taxon>Streptosporangiales</taxon>
        <taxon>Thermomonosporaceae</taxon>
        <taxon>Thermomonospora</taxon>
    </lineage>
</organism>
<keyword evidence="1" id="KW-0175">Coiled coil</keyword>
<sequence>MGMDPAEETAEDLRAQLREVENDLAVLRAEAAPPSEEPQDFGDAAEEITQREELAALIETLERRRERLRAALGET</sequence>
<dbReference type="EMBL" id="CP001738">
    <property type="protein sequence ID" value="ACY96613.1"/>
    <property type="molecule type" value="Genomic_DNA"/>
</dbReference>
<evidence type="ECO:0000313" key="3">
    <source>
        <dbReference type="Proteomes" id="UP000001918"/>
    </source>
</evidence>
<dbReference type="STRING" id="471852.Tcur_1027"/>
<dbReference type="Proteomes" id="UP000001918">
    <property type="component" value="Chromosome"/>
</dbReference>
<evidence type="ECO:0000313" key="2">
    <source>
        <dbReference type="EMBL" id="ACY96613.1"/>
    </source>
</evidence>
<dbReference type="KEGG" id="tcu:Tcur_1027"/>
<name>D1A7M4_THECD</name>
<evidence type="ECO:0000256" key="1">
    <source>
        <dbReference type="SAM" id="Coils"/>
    </source>
</evidence>
<reference evidence="2 3" key="1">
    <citation type="journal article" date="2011" name="Stand. Genomic Sci.">
        <title>Complete genome sequence of Thermomonospora curvata type strain (B9).</title>
        <authorList>
            <person name="Chertkov O."/>
            <person name="Sikorski J."/>
            <person name="Nolan M."/>
            <person name="Lapidus A."/>
            <person name="Lucas S."/>
            <person name="Del Rio T.G."/>
            <person name="Tice H."/>
            <person name="Cheng J.F."/>
            <person name="Goodwin L."/>
            <person name="Pitluck S."/>
            <person name="Liolios K."/>
            <person name="Ivanova N."/>
            <person name="Mavromatis K."/>
            <person name="Mikhailova N."/>
            <person name="Ovchinnikova G."/>
            <person name="Pati A."/>
            <person name="Chen A."/>
            <person name="Palaniappan K."/>
            <person name="Djao O.D."/>
            <person name="Land M."/>
            <person name="Hauser L."/>
            <person name="Chang Y.J."/>
            <person name="Jeffries C.D."/>
            <person name="Brettin T."/>
            <person name="Han C."/>
            <person name="Detter J.C."/>
            <person name="Rohde M."/>
            <person name="Goker M."/>
            <person name="Woyke T."/>
            <person name="Bristow J."/>
            <person name="Eisen J.A."/>
            <person name="Markowitz V."/>
            <person name="Hugenholtz P."/>
            <person name="Klenk H.P."/>
            <person name="Kyrpides N.C."/>
        </authorList>
    </citation>
    <scope>NUCLEOTIDE SEQUENCE [LARGE SCALE GENOMIC DNA]</scope>
    <source>
        <strain evidence="3">ATCC 19995 / DSM 43183 / JCM 3096 / KCTC 9072 / NBRC 15933 / NCIMB 10081 / Henssen B9</strain>
    </source>
</reference>
<proteinExistence type="predicted"/>
<protein>
    <submittedName>
        <fullName evidence="2">Uncharacterized protein</fullName>
    </submittedName>
</protein>
<keyword evidence="3" id="KW-1185">Reference proteome</keyword>
<accession>D1A7M4</accession>
<dbReference type="HOGENOM" id="CLU_2669870_0_0_11"/>